<reference evidence="1 2" key="1">
    <citation type="submission" date="2020-07" db="EMBL/GenBank/DDBJ databases">
        <title>Genomic Encyclopedia of Type Strains, Phase IV (KMG-IV): sequencing the most valuable type-strain genomes for metagenomic binning, comparative biology and taxonomic classification.</title>
        <authorList>
            <person name="Goeker M."/>
        </authorList>
    </citation>
    <scope>NUCLEOTIDE SEQUENCE [LARGE SCALE GENOMIC DNA]</scope>
    <source>
        <strain evidence="1 2">DSM 25220</strain>
    </source>
</reference>
<protein>
    <submittedName>
        <fullName evidence="1">Uncharacterized protein</fullName>
    </submittedName>
</protein>
<dbReference type="Proteomes" id="UP000580891">
    <property type="component" value="Unassembled WGS sequence"/>
</dbReference>
<keyword evidence="2" id="KW-1185">Reference proteome</keyword>
<sequence>MTFMLKCWYRFEVVKVGGKFEIVSKGSSKN</sequence>
<evidence type="ECO:0000313" key="2">
    <source>
        <dbReference type="Proteomes" id="UP000580891"/>
    </source>
</evidence>
<accession>A0A7W0BWL1</accession>
<dbReference type="EMBL" id="JACDUU010000012">
    <property type="protein sequence ID" value="MBA2873068.1"/>
    <property type="molecule type" value="Genomic_DNA"/>
</dbReference>
<organism evidence="1 2">
    <name type="scientific">[Anoxybacillus] calidus</name>
    <dbReference type="NCBI Taxonomy" id="575178"/>
    <lineage>
        <taxon>Bacteria</taxon>
        <taxon>Bacillati</taxon>
        <taxon>Bacillota</taxon>
        <taxon>Bacilli</taxon>
        <taxon>Bacillales</taxon>
        <taxon>Anoxybacillaceae</taxon>
        <taxon>Paranoxybacillus</taxon>
    </lineage>
</organism>
<name>A0A7W0BWL1_9BACL</name>
<gene>
    <name evidence="1" type="ORF">HNQ85_003401</name>
</gene>
<dbReference type="AlphaFoldDB" id="A0A7W0BWL1"/>
<proteinExistence type="predicted"/>
<evidence type="ECO:0000313" key="1">
    <source>
        <dbReference type="EMBL" id="MBA2873068.1"/>
    </source>
</evidence>
<comment type="caution">
    <text evidence="1">The sequence shown here is derived from an EMBL/GenBank/DDBJ whole genome shotgun (WGS) entry which is preliminary data.</text>
</comment>